<dbReference type="Proteomes" id="UP000011841">
    <property type="component" value="Chromosome"/>
</dbReference>
<organism evidence="1 2">
    <name type="scientific">Bradyrhizobium oligotrophicum S58</name>
    <dbReference type="NCBI Taxonomy" id="1245469"/>
    <lineage>
        <taxon>Bacteria</taxon>
        <taxon>Pseudomonadati</taxon>
        <taxon>Pseudomonadota</taxon>
        <taxon>Alphaproteobacteria</taxon>
        <taxon>Hyphomicrobiales</taxon>
        <taxon>Nitrobacteraceae</taxon>
        <taxon>Bradyrhizobium</taxon>
    </lineage>
</organism>
<evidence type="ECO:0000313" key="1">
    <source>
        <dbReference type="EMBL" id="BAM89255.1"/>
    </source>
</evidence>
<dbReference type="KEGG" id="aol:S58_32570"/>
<reference evidence="1 2" key="1">
    <citation type="journal article" date="2013" name="Appl. Environ. Microbiol.">
        <title>Genome analysis suggests that the soil oligotrophic bacterium Agromonas oligotrophica (Bradyrhizobium oligotrophicum) is a nitrogen-fixing symbiont of Aeschynomene indica.</title>
        <authorList>
            <person name="Okubo T."/>
            <person name="Fukushima S."/>
            <person name="Itakura M."/>
            <person name="Oshima K."/>
            <person name="Longtonglang A."/>
            <person name="Teaumroong N."/>
            <person name="Mitsui H."/>
            <person name="Hattori M."/>
            <person name="Hattori R."/>
            <person name="Hattori T."/>
            <person name="Minamisawa K."/>
        </authorList>
    </citation>
    <scope>NUCLEOTIDE SEQUENCE [LARGE SCALE GENOMIC DNA]</scope>
    <source>
        <strain evidence="1 2">S58</strain>
    </source>
</reference>
<dbReference type="HOGENOM" id="CLU_2551639_0_0_5"/>
<sequence length="100" mass="11267">MCGETFAFSRSIVVLLRAFRQPHARAPVNTSLSRKLFFFTRWCIDEECSSIPECTHRLSHLTSEGNMAKKAKKAKKAVKKVAKTAAKKTAKKTKKVAKKK</sequence>
<accession>M4ZSL9</accession>
<keyword evidence="2" id="KW-1185">Reference proteome</keyword>
<dbReference type="AlphaFoldDB" id="M4ZSL9"/>
<dbReference type="PATRIC" id="fig|1245469.3.peg.3329"/>
<name>M4ZSL9_9BRAD</name>
<proteinExistence type="predicted"/>
<gene>
    <name evidence="1" type="ORF">S58_32570</name>
</gene>
<dbReference type="eggNOG" id="ENOG50316F0">
    <property type="taxonomic scope" value="Bacteria"/>
</dbReference>
<protein>
    <submittedName>
        <fullName evidence="1">Uncharacterized protein</fullName>
    </submittedName>
</protein>
<evidence type="ECO:0000313" key="2">
    <source>
        <dbReference type="Proteomes" id="UP000011841"/>
    </source>
</evidence>
<dbReference type="EMBL" id="AP012603">
    <property type="protein sequence ID" value="BAM89255.1"/>
    <property type="molecule type" value="Genomic_DNA"/>
</dbReference>